<protein>
    <submittedName>
        <fullName evidence="1">Uncharacterized protein</fullName>
    </submittedName>
</protein>
<gene>
    <name evidence="1" type="ORF">LTR97_003264</name>
</gene>
<dbReference type="GO" id="GO:0008081">
    <property type="term" value="F:phosphoric diester hydrolase activity"/>
    <property type="evidence" value="ECO:0007669"/>
    <property type="project" value="InterPro"/>
</dbReference>
<dbReference type="Pfam" id="PF26146">
    <property type="entry name" value="PI-PLC_X"/>
    <property type="match status" value="1"/>
</dbReference>
<dbReference type="InterPro" id="IPR017946">
    <property type="entry name" value="PLC-like_Pdiesterase_TIM-brl"/>
</dbReference>
<sequence>MDGGSLVDHLRIVKRFLDANPHEVVTLLFVNTGPALEYWAQAYFSTGLDLLSYIPPPSKRDGYMHLDDWPTVADMVSTNQRLVTFLSGGADESRVPYLLHQWDYIFETNFGIESPDQYSCAPARPRWWDPSYIPSRLSLVNHFLYAQFLGFRYPNATYANTTNAAGFHVGELGEHAVRCRSVYQRRPNFFLLDFFSEGQAFEVEHGMNAY</sequence>
<dbReference type="PANTHER" id="PTHR13593:SF80">
    <property type="entry name" value="PLC-LIKE PHOSPHODIESTERASE"/>
    <property type="match status" value="1"/>
</dbReference>
<dbReference type="AlphaFoldDB" id="A0AAN8A4E9"/>
<dbReference type="Proteomes" id="UP001310594">
    <property type="component" value="Unassembled WGS sequence"/>
</dbReference>
<evidence type="ECO:0000313" key="1">
    <source>
        <dbReference type="EMBL" id="KAK5704249.1"/>
    </source>
</evidence>
<dbReference type="EMBL" id="JAVRQU010000004">
    <property type="protein sequence ID" value="KAK5704249.1"/>
    <property type="molecule type" value="Genomic_DNA"/>
</dbReference>
<proteinExistence type="predicted"/>
<accession>A0AAN8A4E9</accession>
<organism evidence="1 2">
    <name type="scientific">Elasticomyces elasticus</name>
    <dbReference type="NCBI Taxonomy" id="574655"/>
    <lineage>
        <taxon>Eukaryota</taxon>
        <taxon>Fungi</taxon>
        <taxon>Dikarya</taxon>
        <taxon>Ascomycota</taxon>
        <taxon>Pezizomycotina</taxon>
        <taxon>Dothideomycetes</taxon>
        <taxon>Dothideomycetidae</taxon>
        <taxon>Mycosphaerellales</taxon>
        <taxon>Teratosphaeriaceae</taxon>
        <taxon>Elasticomyces</taxon>
    </lineage>
</organism>
<name>A0AAN8A4E9_9PEZI</name>
<dbReference type="SUPFAM" id="SSF51695">
    <property type="entry name" value="PLC-like phosphodiesterases"/>
    <property type="match status" value="1"/>
</dbReference>
<dbReference type="PANTHER" id="PTHR13593">
    <property type="match status" value="1"/>
</dbReference>
<dbReference type="Gene3D" id="3.20.20.190">
    <property type="entry name" value="Phosphatidylinositol (PI) phosphodiesterase"/>
    <property type="match status" value="1"/>
</dbReference>
<dbReference type="InterPro" id="IPR051057">
    <property type="entry name" value="PI-PLC_domain"/>
</dbReference>
<dbReference type="GO" id="GO:0006629">
    <property type="term" value="P:lipid metabolic process"/>
    <property type="evidence" value="ECO:0007669"/>
    <property type="project" value="InterPro"/>
</dbReference>
<evidence type="ECO:0000313" key="2">
    <source>
        <dbReference type="Proteomes" id="UP001310594"/>
    </source>
</evidence>
<reference evidence="1" key="1">
    <citation type="submission" date="2023-08" db="EMBL/GenBank/DDBJ databases">
        <title>Black Yeasts Isolated from many extreme environments.</title>
        <authorList>
            <person name="Coleine C."/>
            <person name="Stajich J.E."/>
            <person name="Selbmann L."/>
        </authorList>
    </citation>
    <scope>NUCLEOTIDE SEQUENCE</scope>
    <source>
        <strain evidence="1">CCFEE 5810</strain>
    </source>
</reference>
<comment type="caution">
    <text evidence="1">The sequence shown here is derived from an EMBL/GenBank/DDBJ whole genome shotgun (WGS) entry which is preliminary data.</text>
</comment>